<protein>
    <submittedName>
        <fullName evidence="1">Uncharacterized protein</fullName>
    </submittedName>
</protein>
<name>A0ABX8BZU9_9ACTN</name>
<dbReference type="RefSeq" id="WP_220566126.1">
    <property type="nucleotide sequence ID" value="NZ_CP074134.1"/>
</dbReference>
<dbReference type="EMBL" id="CP074134">
    <property type="protein sequence ID" value="QUX26361.1"/>
    <property type="molecule type" value="Genomic_DNA"/>
</dbReference>
<sequence length="54" mass="6138">MRIPWKRPGNGEGDDGGRPWWLWRLAADAARTLLAVARTLLWLWRESGEGPTGH</sequence>
<organism evidence="1 2">
    <name type="scientific">Nocardiopsis changdeensis</name>
    <dbReference type="NCBI Taxonomy" id="2831969"/>
    <lineage>
        <taxon>Bacteria</taxon>
        <taxon>Bacillati</taxon>
        <taxon>Actinomycetota</taxon>
        <taxon>Actinomycetes</taxon>
        <taxon>Streptosporangiales</taxon>
        <taxon>Nocardiopsidaceae</taxon>
        <taxon>Nocardiopsis</taxon>
    </lineage>
</organism>
<geneLocation type="plasmid" evidence="1 2">
    <name>unnamed2</name>
</geneLocation>
<keyword evidence="1" id="KW-0614">Plasmid</keyword>
<dbReference type="Proteomes" id="UP000676079">
    <property type="component" value="Plasmid unnamed2"/>
</dbReference>
<gene>
    <name evidence="1" type="ORF">KGD84_32185</name>
</gene>
<accession>A0ABX8BZU9</accession>
<proteinExistence type="predicted"/>
<evidence type="ECO:0000313" key="1">
    <source>
        <dbReference type="EMBL" id="QUX26361.1"/>
    </source>
</evidence>
<keyword evidence="2" id="KW-1185">Reference proteome</keyword>
<evidence type="ECO:0000313" key="2">
    <source>
        <dbReference type="Proteomes" id="UP000676079"/>
    </source>
</evidence>
<reference evidence="2" key="1">
    <citation type="submission" date="2021-05" db="EMBL/GenBank/DDBJ databases">
        <title>Direct Submission.</title>
        <authorList>
            <person name="Li K."/>
            <person name="Gao J."/>
        </authorList>
    </citation>
    <scope>NUCLEOTIDE SEQUENCE [LARGE SCALE GENOMIC DNA]</scope>
    <source>
        <strain evidence="2">Mg02</strain>
        <plasmid evidence="2">unnamed2</plasmid>
    </source>
</reference>